<sequence>ELLKVLLKMRCEQHGVAQKLVATSSELVEIAAGIDNVPALNGWRYNIFGSDARKLIEGTLALSVKGNAISVTEANSAKVTNT</sequence>
<dbReference type="EMBL" id="UINC01132833">
    <property type="protein sequence ID" value="SVD15388.1"/>
    <property type="molecule type" value="Genomic_DNA"/>
</dbReference>
<accession>A0A382T1W6</accession>
<reference evidence="1" key="1">
    <citation type="submission" date="2018-05" db="EMBL/GenBank/DDBJ databases">
        <authorList>
            <person name="Lanie J.A."/>
            <person name="Ng W.-L."/>
            <person name="Kazmierczak K.M."/>
            <person name="Andrzejewski T.M."/>
            <person name="Davidsen T.M."/>
            <person name="Wayne K.J."/>
            <person name="Tettelin H."/>
            <person name="Glass J.I."/>
            <person name="Rusch D."/>
            <person name="Podicherti R."/>
            <person name="Tsui H.-C.T."/>
            <person name="Winkler M.E."/>
        </authorList>
    </citation>
    <scope>NUCLEOTIDE SEQUENCE</scope>
</reference>
<dbReference type="GO" id="GO:0000166">
    <property type="term" value="F:nucleotide binding"/>
    <property type="evidence" value="ECO:0007669"/>
    <property type="project" value="InterPro"/>
</dbReference>
<organism evidence="1">
    <name type="scientific">marine metagenome</name>
    <dbReference type="NCBI Taxonomy" id="408172"/>
    <lineage>
        <taxon>unclassified sequences</taxon>
        <taxon>metagenomes</taxon>
        <taxon>ecological metagenomes</taxon>
    </lineage>
</organism>
<proteinExistence type="predicted"/>
<feature type="non-terminal residue" evidence="1">
    <location>
        <position position="1"/>
    </location>
</feature>
<evidence type="ECO:0000313" key="1">
    <source>
        <dbReference type="EMBL" id="SVD15388.1"/>
    </source>
</evidence>
<protein>
    <submittedName>
        <fullName evidence="1">Uncharacterized protein</fullName>
    </submittedName>
</protein>
<dbReference type="InterPro" id="IPR010997">
    <property type="entry name" value="HRDC-like_sf"/>
</dbReference>
<gene>
    <name evidence="1" type="ORF">METZ01_LOCUS368242</name>
</gene>
<dbReference type="SUPFAM" id="SSF47819">
    <property type="entry name" value="HRDC-like"/>
    <property type="match status" value="1"/>
</dbReference>
<name>A0A382T1W6_9ZZZZ</name>
<dbReference type="AlphaFoldDB" id="A0A382T1W6"/>